<accession>A0A437DBQ4</accession>
<keyword evidence="2" id="KW-1185">Reference proteome</keyword>
<proteinExistence type="predicted"/>
<name>A0A437DBQ4_ORYJA</name>
<evidence type="ECO:0000313" key="1">
    <source>
        <dbReference type="EMBL" id="RVE72292.1"/>
    </source>
</evidence>
<dbReference type="Proteomes" id="UP000283210">
    <property type="component" value="Chromosome 6"/>
</dbReference>
<reference evidence="1 2" key="1">
    <citation type="submission" date="2018-11" db="EMBL/GenBank/DDBJ databases">
        <authorList>
            <person name="Lopez-Roques C."/>
            <person name="Donnadieu C."/>
            <person name="Bouchez O."/>
            <person name="Klopp C."/>
            <person name="Cabau C."/>
            <person name="Zahm M."/>
        </authorList>
    </citation>
    <scope>NUCLEOTIDE SEQUENCE [LARGE SCALE GENOMIC DNA]</scope>
    <source>
        <strain evidence="1">RS831</strain>
        <tissue evidence="1">Whole body</tissue>
    </source>
</reference>
<sequence>MAGTSHQDWISSTETLHPGDILVPVAMRHIDFSHQKVVSSASRFREPTAVCTSIHRGTADHILTAFGAADERARVCAQP</sequence>
<organism evidence="1 2">
    <name type="scientific">Oryzias javanicus</name>
    <name type="common">Javanese ricefish</name>
    <name type="synonym">Aplocheilus javanicus</name>
    <dbReference type="NCBI Taxonomy" id="123683"/>
    <lineage>
        <taxon>Eukaryota</taxon>
        <taxon>Metazoa</taxon>
        <taxon>Chordata</taxon>
        <taxon>Craniata</taxon>
        <taxon>Vertebrata</taxon>
        <taxon>Euteleostomi</taxon>
        <taxon>Actinopterygii</taxon>
        <taxon>Neopterygii</taxon>
        <taxon>Teleostei</taxon>
        <taxon>Neoteleostei</taxon>
        <taxon>Acanthomorphata</taxon>
        <taxon>Ovalentaria</taxon>
        <taxon>Atherinomorphae</taxon>
        <taxon>Beloniformes</taxon>
        <taxon>Adrianichthyidae</taxon>
        <taxon>Oryziinae</taxon>
        <taxon>Oryzias</taxon>
    </lineage>
</organism>
<evidence type="ECO:0000313" key="2">
    <source>
        <dbReference type="Proteomes" id="UP000283210"/>
    </source>
</evidence>
<protein>
    <submittedName>
        <fullName evidence="1">Uncharacterized protein</fullName>
    </submittedName>
</protein>
<reference evidence="1 2" key="2">
    <citation type="submission" date="2019-01" db="EMBL/GenBank/DDBJ databases">
        <title>A chromosome length genome reference of the Java medaka (oryzias javanicus).</title>
        <authorList>
            <person name="Herpin A."/>
            <person name="Takehana Y."/>
            <person name="Naruse K."/>
            <person name="Ansai S."/>
            <person name="Kawaguchi M."/>
        </authorList>
    </citation>
    <scope>NUCLEOTIDE SEQUENCE [LARGE SCALE GENOMIC DNA]</scope>
    <source>
        <strain evidence="1">RS831</strain>
        <tissue evidence="1">Whole body</tissue>
    </source>
</reference>
<dbReference type="AlphaFoldDB" id="A0A437DBQ4"/>
<gene>
    <name evidence="1" type="ORF">OJAV_G00060320</name>
</gene>
<dbReference type="EMBL" id="CM012442">
    <property type="protein sequence ID" value="RVE72292.1"/>
    <property type="molecule type" value="Genomic_DNA"/>
</dbReference>